<sequence>MAAMSMSSDRFARSCEQASSYPQNELLTRTFEYALKAYRARLVKDADTIFHRERRNMFIWDLVDDAKEFSLSPKLSSAEDLKRHVAEQPKDPRCRFVFLQTSTSRGPLCCSAEQLTYLLSYHQVMPSFLDFCFEFKHREDPISTTLYRQEDYIGKRHLTQELTHLGRSGTRIQHAFNILGFDESVASDGYTWPLRHITVYHSFDLKLGKAFWIIVKGNKVMRERITSSSSKSLQADLEATNTPTGDFVASLRTHLLILEWCSNLWSEYIDSLEFQSKKPSAMVTQSPVDELAKDIPTMLARERRSTMDNKVGNSRRDSNLSQLASRITSAMPRFTRNWSSFSGRTSELDCSGQSPITAHGQPASPTKVRNVSLEDIFTFDELQNVHALCSEVDKGCMVIEQNKRVLVQIRKKYTALAESRDLKSVLDIASCEADMMAFLQEVERLEGDLDNYQARLRALLRKLETDEALFTGVLQYQSMQTGEYFSKSAQTSANKMEEWTIKMHDIAARTEQETVAMSIITFFTLVFLPGTFVAVRYGVPLAMAAAKPVLTQSQTFFSSGIVKFDGSKGDDLGDWNTQVPALKLFLVMSLPLMFITLAAWALLRSYAGRKHRVRSGLADIPAVEKRGDCIGGSVAVK</sequence>
<feature type="coiled-coil region" evidence="1">
    <location>
        <begin position="428"/>
        <end position="469"/>
    </location>
</feature>
<dbReference type="OrthoDB" id="5396681at2759"/>
<dbReference type="Proteomes" id="UP000078397">
    <property type="component" value="Unassembled WGS sequence"/>
</dbReference>
<feature type="domain" description="CorA-like transporter" evidence="3">
    <location>
        <begin position="13"/>
        <end position="280"/>
    </location>
</feature>
<dbReference type="KEGG" id="pchm:VFPPC_08845"/>
<evidence type="ECO:0000313" key="4">
    <source>
        <dbReference type="EMBL" id="OAQ62922.1"/>
    </source>
</evidence>
<accession>A0A179FBS4</accession>
<gene>
    <name evidence="4" type="ORF">VFPPC_08845</name>
</gene>
<organism evidence="4 5">
    <name type="scientific">Pochonia chlamydosporia 170</name>
    <dbReference type="NCBI Taxonomy" id="1380566"/>
    <lineage>
        <taxon>Eukaryota</taxon>
        <taxon>Fungi</taxon>
        <taxon>Dikarya</taxon>
        <taxon>Ascomycota</taxon>
        <taxon>Pezizomycotina</taxon>
        <taxon>Sordariomycetes</taxon>
        <taxon>Hypocreomycetidae</taxon>
        <taxon>Hypocreales</taxon>
        <taxon>Clavicipitaceae</taxon>
        <taxon>Pochonia</taxon>
    </lineage>
</organism>
<keyword evidence="2" id="KW-0472">Membrane</keyword>
<keyword evidence="2" id="KW-0812">Transmembrane</keyword>
<keyword evidence="5" id="KW-1185">Reference proteome</keyword>
<keyword evidence="1" id="KW-0175">Coiled coil</keyword>
<evidence type="ECO:0000313" key="5">
    <source>
        <dbReference type="Proteomes" id="UP000078397"/>
    </source>
</evidence>
<keyword evidence="2" id="KW-1133">Transmembrane helix</keyword>
<name>A0A179FBS4_METCM</name>
<dbReference type="Pfam" id="PF26616">
    <property type="entry name" value="CorA-like"/>
    <property type="match status" value="1"/>
</dbReference>
<evidence type="ECO:0000259" key="3">
    <source>
        <dbReference type="Pfam" id="PF26616"/>
    </source>
</evidence>
<feature type="transmembrane region" description="Helical" evidence="2">
    <location>
        <begin position="584"/>
        <end position="603"/>
    </location>
</feature>
<comment type="caution">
    <text evidence="4">The sequence shown here is derived from an EMBL/GenBank/DDBJ whole genome shotgun (WGS) entry which is preliminary data.</text>
</comment>
<dbReference type="STRING" id="1380566.A0A179FBS4"/>
<reference evidence="4 5" key="1">
    <citation type="journal article" date="2016" name="PLoS Pathog.">
        <title>Biosynthesis of antibiotic leucinostatins in bio-control fungus Purpureocillium lilacinum and their inhibition on phytophthora revealed by genome mining.</title>
        <authorList>
            <person name="Wang G."/>
            <person name="Liu Z."/>
            <person name="Lin R."/>
            <person name="Li E."/>
            <person name="Mao Z."/>
            <person name="Ling J."/>
            <person name="Yang Y."/>
            <person name="Yin W.B."/>
            <person name="Xie B."/>
        </authorList>
    </citation>
    <scope>NUCLEOTIDE SEQUENCE [LARGE SCALE GENOMIC DNA]</scope>
    <source>
        <strain evidence="4">170</strain>
    </source>
</reference>
<evidence type="ECO:0000256" key="2">
    <source>
        <dbReference type="SAM" id="Phobius"/>
    </source>
</evidence>
<evidence type="ECO:0000256" key="1">
    <source>
        <dbReference type="SAM" id="Coils"/>
    </source>
</evidence>
<proteinExistence type="predicted"/>
<feature type="transmembrane region" description="Helical" evidence="2">
    <location>
        <begin position="519"/>
        <end position="539"/>
    </location>
</feature>
<protein>
    <recommendedName>
        <fullName evidence="3">CorA-like transporter domain-containing protein</fullName>
    </recommendedName>
</protein>
<dbReference type="RefSeq" id="XP_018140502.1">
    <property type="nucleotide sequence ID" value="XM_018287481.1"/>
</dbReference>
<dbReference type="GeneID" id="28851475"/>
<dbReference type="InterPro" id="IPR058257">
    <property type="entry name" value="CorA-like_dom"/>
</dbReference>
<dbReference type="EMBL" id="LSBJ02000006">
    <property type="protein sequence ID" value="OAQ62922.1"/>
    <property type="molecule type" value="Genomic_DNA"/>
</dbReference>
<dbReference type="AlphaFoldDB" id="A0A179FBS4"/>